<evidence type="ECO:0000313" key="8">
    <source>
        <dbReference type="EMBL" id="RXJ00656.1"/>
    </source>
</evidence>
<keyword evidence="3 7" id="KW-0479">Metal-binding</keyword>
<evidence type="ECO:0000256" key="6">
    <source>
        <dbReference type="ARBA" id="ARBA00023033"/>
    </source>
</evidence>
<dbReference type="GO" id="GO:0020037">
    <property type="term" value="F:heme binding"/>
    <property type="evidence" value="ECO:0007669"/>
    <property type="project" value="InterPro"/>
</dbReference>
<name>A0A4Q0VT14_9BACI</name>
<evidence type="ECO:0000256" key="1">
    <source>
        <dbReference type="ARBA" id="ARBA00010617"/>
    </source>
</evidence>
<keyword evidence="5 7" id="KW-0408">Iron</keyword>
<keyword evidence="4 7" id="KW-0560">Oxidoreductase</keyword>
<evidence type="ECO:0000256" key="2">
    <source>
        <dbReference type="ARBA" id="ARBA00022617"/>
    </source>
</evidence>
<sequence length="415" mass="47423">MVNHTNELGPLNTMGAEFQKNRYAELKKYQEISPVHPEAVQALGGRPFTQWTVTRYADVLTVLKDARFVKEIRKIISQDQQVPVPPPLEDLVKTQRNQMLFRDPPDHTRLRRLVNQAFTPKIVQRLKPTIQRISTRLLDEMEGKSEIDIVKDYAYPLPVIVIADLLGVPREDHSIFKEWSDGFIKTIDIAPTMEDLVTGNRVTIEFRDYFRQIVQQRAETPQDDLISGLIQAKDTAGKLSEDELLDMCILLLVAGHETTVNLIANSMLLLLLHKNQQVLLRENPELLDLAIEEVLRFEPPVQATSRFVSEDMVFQGREFKKGDSVTVWLSAANRDPSQFGDPEMFDITRKENPHLAFGLGNHFCLGAPLAREEGTTAIQSFLEKFSHIELVSEDIQWKPSPLMRSLKSLPVQVRR</sequence>
<evidence type="ECO:0000313" key="9">
    <source>
        <dbReference type="Proteomes" id="UP000290649"/>
    </source>
</evidence>
<dbReference type="OrthoDB" id="9801155at2"/>
<dbReference type="InterPro" id="IPR036396">
    <property type="entry name" value="Cyt_P450_sf"/>
</dbReference>
<dbReference type="Gene3D" id="1.10.630.10">
    <property type="entry name" value="Cytochrome P450"/>
    <property type="match status" value="1"/>
</dbReference>
<comment type="caution">
    <text evidence="8">The sequence shown here is derived from an EMBL/GenBank/DDBJ whole genome shotgun (WGS) entry which is preliminary data.</text>
</comment>
<organism evidence="8 9">
    <name type="scientific">Anaerobacillus alkaliphilus</name>
    <dbReference type="NCBI Taxonomy" id="1548597"/>
    <lineage>
        <taxon>Bacteria</taxon>
        <taxon>Bacillati</taxon>
        <taxon>Bacillota</taxon>
        <taxon>Bacilli</taxon>
        <taxon>Bacillales</taxon>
        <taxon>Bacillaceae</taxon>
        <taxon>Anaerobacillus</taxon>
    </lineage>
</organism>
<dbReference type="InterPro" id="IPR001128">
    <property type="entry name" value="Cyt_P450"/>
</dbReference>
<proteinExistence type="inferred from homology"/>
<evidence type="ECO:0000256" key="5">
    <source>
        <dbReference type="ARBA" id="ARBA00023004"/>
    </source>
</evidence>
<dbReference type="EMBL" id="QOUX01000037">
    <property type="protein sequence ID" value="RXJ00656.1"/>
    <property type="molecule type" value="Genomic_DNA"/>
</dbReference>
<protein>
    <submittedName>
        <fullName evidence="8">Cytochrome P450</fullName>
    </submittedName>
</protein>
<gene>
    <name evidence="8" type="ORF">DS745_11385</name>
</gene>
<dbReference type="FunFam" id="1.10.630.10:FF:000018">
    <property type="entry name" value="Cytochrome P450 monooxygenase"/>
    <property type="match status" value="1"/>
</dbReference>
<dbReference type="RefSeq" id="WP_129078348.1">
    <property type="nucleotide sequence ID" value="NZ_QOUX01000037.1"/>
</dbReference>
<dbReference type="Proteomes" id="UP000290649">
    <property type="component" value="Unassembled WGS sequence"/>
</dbReference>
<evidence type="ECO:0000256" key="3">
    <source>
        <dbReference type="ARBA" id="ARBA00022723"/>
    </source>
</evidence>
<dbReference type="PRINTS" id="PR00359">
    <property type="entry name" value="BP450"/>
</dbReference>
<dbReference type="InterPro" id="IPR017972">
    <property type="entry name" value="Cyt_P450_CS"/>
</dbReference>
<dbReference type="Pfam" id="PF00067">
    <property type="entry name" value="p450"/>
    <property type="match status" value="1"/>
</dbReference>
<dbReference type="PRINTS" id="PR00385">
    <property type="entry name" value="P450"/>
</dbReference>
<dbReference type="PANTHER" id="PTHR46696:SF1">
    <property type="entry name" value="CYTOCHROME P450 YJIB-RELATED"/>
    <property type="match status" value="1"/>
</dbReference>
<keyword evidence="9" id="KW-1185">Reference proteome</keyword>
<dbReference type="InterPro" id="IPR002397">
    <property type="entry name" value="Cyt_P450_B"/>
</dbReference>
<comment type="similarity">
    <text evidence="1 7">Belongs to the cytochrome P450 family.</text>
</comment>
<dbReference type="CDD" id="cd20625">
    <property type="entry name" value="CYP164-like"/>
    <property type="match status" value="1"/>
</dbReference>
<evidence type="ECO:0000256" key="4">
    <source>
        <dbReference type="ARBA" id="ARBA00023002"/>
    </source>
</evidence>
<accession>A0A4Q0VT14</accession>
<dbReference type="GO" id="GO:0004497">
    <property type="term" value="F:monooxygenase activity"/>
    <property type="evidence" value="ECO:0007669"/>
    <property type="project" value="UniProtKB-KW"/>
</dbReference>
<keyword evidence="6 7" id="KW-0503">Monooxygenase</keyword>
<evidence type="ECO:0000256" key="7">
    <source>
        <dbReference type="RuleBase" id="RU000461"/>
    </source>
</evidence>
<dbReference type="SUPFAM" id="SSF48264">
    <property type="entry name" value="Cytochrome P450"/>
    <property type="match status" value="1"/>
</dbReference>
<dbReference type="GO" id="GO:0016705">
    <property type="term" value="F:oxidoreductase activity, acting on paired donors, with incorporation or reduction of molecular oxygen"/>
    <property type="evidence" value="ECO:0007669"/>
    <property type="project" value="InterPro"/>
</dbReference>
<dbReference type="AlphaFoldDB" id="A0A4Q0VT14"/>
<keyword evidence="2 7" id="KW-0349">Heme</keyword>
<reference evidence="8 9" key="1">
    <citation type="journal article" date="2019" name="Int. J. Syst. Evol. Microbiol.">
        <title>Anaerobacillus alkaliphilus sp. nov., a novel alkaliphilic and moderately halophilic bacterium.</title>
        <authorList>
            <person name="Borsodi A.K."/>
            <person name="Aszalos J.M."/>
            <person name="Bihari P."/>
            <person name="Nagy I."/>
            <person name="Schumann P."/>
            <person name="Sproer C."/>
            <person name="Kovacs A.L."/>
            <person name="Boka K."/>
            <person name="Dobosy P."/>
            <person name="Ovari M."/>
            <person name="Szili-Kovacs T."/>
            <person name="Toth E."/>
        </authorList>
    </citation>
    <scope>NUCLEOTIDE SEQUENCE [LARGE SCALE GENOMIC DNA]</scope>
    <source>
        <strain evidence="8 9">B16-10</strain>
    </source>
</reference>
<dbReference type="PANTHER" id="PTHR46696">
    <property type="entry name" value="P450, PUTATIVE (EUROFUNG)-RELATED"/>
    <property type="match status" value="1"/>
</dbReference>
<dbReference type="PROSITE" id="PS00086">
    <property type="entry name" value="CYTOCHROME_P450"/>
    <property type="match status" value="1"/>
</dbReference>
<dbReference type="GO" id="GO:0005506">
    <property type="term" value="F:iron ion binding"/>
    <property type="evidence" value="ECO:0007669"/>
    <property type="project" value="InterPro"/>
</dbReference>